<comment type="caution">
    <text evidence="1">The sequence shown here is derived from an EMBL/GenBank/DDBJ whole genome shotgun (WGS) entry which is preliminary data.</text>
</comment>
<gene>
    <name evidence="1" type="ORF">EAY46_21605</name>
</gene>
<organism evidence="1 2">
    <name type="scientific">Vibrio anguillarum</name>
    <name type="common">Listonella anguillarum</name>
    <dbReference type="NCBI Taxonomy" id="55601"/>
    <lineage>
        <taxon>Bacteria</taxon>
        <taxon>Pseudomonadati</taxon>
        <taxon>Pseudomonadota</taxon>
        <taxon>Gammaproteobacteria</taxon>
        <taxon>Vibrionales</taxon>
        <taxon>Vibrionaceae</taxon>
        <taxon>Vibrio</taxon>
    </lineage>
</organism>
<feature type="non-terminal residue" evidence="1">
    <location>
        <position position="61"/>
    </location>
</feature>
<sequence>MRIIRHYITGSFLQNDSASCPRSAANEVASADAMVLTTAPQHNDAPHNAHSNLLTIIAIET</sequence>
<keyword evidence="2" id="KW-1185">Reference proteome</keyword>
<proteinExistence type="predicted"/>
<dbReference type="Proteomes" id="UP000726136">
    <property type="component" value="Unassembled WGS sequence"/>
</dbReference>
<name>A0ABR9ZAY1_VIBAN</name>
<dbReference type="EMBL" id="RDPI01000227">
    <property type="protein sequence ID" value="MBF4375600.1"/>
    <property type="molecule type" value="Genomic_DNA"/>
</dbReference>
<reference evidence="1 2" key="1">
    <citation type="journal article" date="2021" name="PeerJ">
        <title>Analysis of 44 Vibrio anguillarum genomes reveals high genetic diversity.</title>
        <authorList>
            <person name="Hansen M.J."/>
            <person name="Dalsgaard I."/>
        </authorList>
    </citation>
    <scope>NUCLEOTIDE SEQUENCE [LARGE SCALE GENOMIC DNA]</scope>
    <source>
        <strain evidence="1 2">040915-1/1B</strain>
    </source>
</reference>
<protein>
    <submittedName>
        <fullName evidence="1">Lipoate--protein ligase</fullName>
    </submittedName>
</protein>
<dbReference type="GO" id="GO:0016874">
    <property type="term" value="F:ligase activity"/>
    <property type="evidence" value="ECO:0007669"/>
    <property type="project" value="UniProtKB-KW"/>
</dbReference>
<accession>A0ABR9ZAY1</accession>
<evidence type="ECO:0000313" key="2">
    <source>
        <dbReference type="Proteomes" id="UP000726136"/>
    </source>
</evidence>
<keyword evidence="1" id="KW-0436">Ligase</keyword>
<evidence type="ECO:0000313" key="1">
    <source>
        <dbReference type="EMBL" id="MBF4375600.1"/>
    </source>
</evidence>